<evidence type="ECO:0000256" key="4">
    <source>
        <dbReference type="ARBA" id="ARBA00023242"/>
    </source>
</evidence>
<dbReference type="GeneID" id="111245580"/>
<dbReference type="AlphaFoldDB" id="A0A7M7JD04"/>
<evidence type="ECO:0000256" key="2">
    <source>
        <dbReference type="ARBA" id="ARBA00004496"/>
    </source>
</evidence>
<dbReference type="GO" id="GO:0005737">
    <property type="term" value="C:cytoplasm"/>
    <property type="evidence" value="ECO:0007669"/>
    <property type="project" value="UniProtKB-SubCell"/>
</dbReference>
<feature type="region of interest" description="Disordered" evidence="5">
    <location>
        <begin position="82"/>
        <end position="113"/>
    </location>
</feature>
<proteinExistence type="predicted"/>
<dbReference type="InterPro" id="IPR038881">
    <property type="entry name" value="Yae1-like"/>
</dbReference>
<dbReference type="InParanoid" id="A0A7M7JD04"/>
<comment type="subcellular location">
    <subcellularLocation>
        <location evidence="2">Cytoplasm</location>
    </subcellularLocation>
    <subcellularLocation>
        <location evidence="1">Nucleus</location>
    </subcellularLocation>
</comment>
<dbReference type="KEGG" id="vde:111245580"/>
<evidence type="ECO:0000256" key="3">
    <source>
        <dbReference type="ARBA" id="ARBA00022490"/>
    </source>
</evidence>
<keyword evidence="4" id="KW-0539">Nucleus</keyword>
<dbReference type="InterPro" id="IPR019191">
    <property type="entry name" value="Essential_protein_Yae1_N"/>
</dbReference>
<name>A0A7M7JD04_VARDE</name>
<evidence type="ECO:0000259" key="6">
    <source>
        <dbReference type="Pfam" id="PF09811"/>
    </source>
</evidence>
<sequence>MPVRSQSLFYNLNNFSVVNLLHKPRRHLDFRSGGYFGWSWRSPRWEPFPRYLIYDLRRQQQLTYTRKVTMADEVVLLNEKETNSGRITAEPSGEDPQQQTAGDGDSESDSGEGCEARSLAEKAFLRKDEATASDGLREGLADGKEKALQQGFDSGFKQGFQLVENISIWRGFVQGLSTSIKKLDSGQEEKKQLYALYGKLLEFEQKVINSEAPLEEIRGQMEQVKKDIKTVLNTLGMAHLLDTMTDL</sequence>
<evidence type="ECO:0000313" key="8">
    <source>
        <dbReference type="Proteomes" id="UP000594260"/>
    </source>
</evidence>
<dbReference type="EnsemblMetazoa" id="XM_022794104">
    <property type="protein sequence ID" value="XP_022649839"/>
    <property type="gene ID" value="LOC111245580"/>
</dbReference>
<organism evidence="7 8">
    <name type="scientific">Varroa destructor</name>
    <name type="common">Honeybee mite</name>
    <dbReference type="NCBI Taxonomy" id="109461"/>
    <lineage>
        <taxon>Eukaryota</taxon>
        <taxon>Metazoa</taxon>
        <taxon>Ecdysozoa</taxon>
        <taxon>Arthropoda</taxon>
        <taxon>Chelicerata</taxon>
        <taxon>Arachnida</taxon>
        <taxon>Acari</taxon>
        <taxon>Parasitiformes</taxon>
        <taxon>Mesostigmata</taxon>
        <taxon>Gamasina</taxon>
        <taxon>Dermanyssoidea</taxon>
        <taxon>Varroidae</taxon>
        <taxon>Varroa</taxon>
    </lineage>
</organism>
<evidence type="ECO:0000256" key="1">
    <source>
        <dbReference type="ARBA" id="ARBA00004123"/>
    </source>
</evidence>
<evidence type="ECO:0000256" key="5">
    <source>
        <dbReference type="SAM" id="MobiDB-lite"/>
    </source>
</evidence>
<feature type="domain" description="Essential protein Yae1 N-terminal" evidence="6">
    <location>
        <begin position="137"/>
        <end position="171"/>
    </location>
</feature>
<dbReference type="PANTHER" id="PTHR18829:SF0">
    <property type="entry name" value="PROTEIN YAE1 HOMOLOG"/>
    <property type="match status" value="1"/>
</dbReference>
<protein>
    <recommendedName>
        <fullName evidence="6">Essential protein Yae1 N-terminal domain-containing protein</fullName>
    </recommendedName>
</protein>
<dbReference type="Pfam" id="PF09811">
    <property type="entry name" value="Yae1_N"/>
    <property type="match status" value="1"/>
</dbReference>
<dbReference type="Proteomes" id="UP000594260">
    <property type="component" value="Unplaced"/>
</dbReference>
<evidence type="ECO:0000313" key="7">
    <source>
        <dbReference type="EnsemblMetazoa" id="XP_022649839"/>
    </source>
</evidence>
<dbReference type="PANTHER" id="PTHR18829">
    <property type="entry name" value="PROTEIN YAE1 HOMOLOG"/>
    <property type="match status" value="1"/>
</dbReference>
<reference evidence="7" key="1">
    <citation type="submission" date="2021-01" db="UniProtKB">
        <authorList>
            <consortium name="EnsemblMetazoa"/>
        </authorList>
    </citation>
    <scope>IDENTIFICATION</scope>
</reference>
<keyword evidence="8" id="KW-1185">Reference proteome</keyword>
<keyword evidence="3" id="KW-0963">Cytoplasm</keyword>
<dbReference type="GO" id="GO:0005634">
    <property type="term" value="C:nucleus"/>
    <property type="evidence" value="ECO:0007669"/>
    <property type="project" value="UniProtKB-SubCell"/>
</dbReference>
<dbReference type="RefSeq" id="XP_022649839.1">
    <property type="nucleotide sequence ID" value="XM_022794104.1"/>
</dbReference>
<accession>A0A7M7JD04</accession>